<dbReference type="PATRIC" id="fig|1123500.6.peg.661"/>
<dbReference type="InParanoid" id="A0A0R2FV69"/>
<dbReference type="Proteomes" id="UP000051296">
    <property type="component" value="Unassembled WGS sequence"/>
</dbReference>
<dbReference type="InterPro" id="IPR004622">
    <property type="entry name" value="DNA_pol_HolB"/>
</dbReference>
<dbReference type="EMBL" id="JQAX01000002">
    <property type="protein sequence ID" value="KRN32307.1"/>
    <property type="molecule type" value="Genomic_DNA"/>
</dbReference>
<dbReference type="GO" id="GO:0006261">
    <property type="term" value="P:DNA-templated DNA replication"/>
    <property type="evidence" value="ECO:0007669"/>
    <property type="project" value="TreeGrafter"/>
</dbReference>
<dbReference type="NCBIfam" id="TIGR00678">
    <property type="entry name" value="holB"/>
    <property type="match status" value="1"/>
</dbReference>
<evidence type="ECO:0000313" key="2">
    <source>
        <dbReference type="Proteomes" id="UP000051296"/>
    </source>
</evidence>
<comment type="caution">
    <text evidence="1">The sequence shown here is derived from an EMBL/GenBank/DDBJ whole genome shotgun (WGS) entry which is preliminary data.</text>
</comment>
<dbReference type="GO" id="GO:0003887">
    <property type="term" value="F:DNA-directed DNA polymerase activity"/>
    <property type="evidence" value="ECO:0007669"/>
    <property type="project" value="InterPro"/>
</dbReference>
<dbReference type="FunCoup" id="A0A0R2FV69">
    <property type="interactions" value="113"/>
</dbReference>
<accession>A0A0R2FV69</accession>
<proteinExistence type="predicted"/>
<dbReference type="OrthoDB" id="9810148at2"/>
<dbReference type="SUPFAM" id="SSF52540">
    <property type="entry name" value="P-loop containing nucleoside triphosphate hydrolases"/>
    <property type="match status" value="1"/>
</dbReference>
<dbReference type="PANTHER" id="PTHR11669">
    <property type="entry name" value="REPLICATION FACTOR C / DNA POLYMERASE III GAMMA-TAU SUBUNIT"/>
    <property type="match status" value="1"/>
</dbReference>
<dbReference type="AlphaFoldDB" id="A0A0R2FV69"/>
<keyword evidence="2" id="KW-1185">Reference proteome</keyword>
<dbReference type="eggNOG" id="COG0470">
    <property type="taxonomic scope" value="Bacteria"/>
</dbReference>
<evidence type="ECO:0000313" key="1">
    <source>
        <dbReference type="EMBL" id="KRN32307.1"/>
    </source>
</evidence>
<dbReference type="InterPro" id="IPR027417">
    <property type="entry name" value="P-loop_NTPase"/>
</dbReference>
<reference evidence="1 2" key="1">
    <citation type="journal article" date="2015" name="Genome Announc.">
        <title>Expanding the biotechnology potential of lactobacilli through comparative genomics of 213 strains and associated genera.</title>
        <authorList>
            <person name="Sun Z."/>
            <person name="Harris H.M."/>
            <person name="McCann A."/>
            <person name="Guo C."/>
            <person name="Argimon S."/>
            <person name="Zhang W."/>
            <person name="Yang X."/>
            <person name="Jeffery I.B."/>
            <person name="Cooney J.C."/>
            <person name="Kagawa T.F."/>
            <person name="Liu W."/>
            <person name="Song Y."/>
            <person name="Salvetti E."/>
            <person name="Wrobel A."/>
            <person name="Rasinkangas P."/>
            <person name="Parkhill J."/>
            <person name="Rea M.C."/>
            <person name="O'Sullivan O."/>
            <person name="Ritari J."/>
            <person name="Douillard F.P."/>
            <person name="Paul Ross R."/>
            <person name="Yang R."/>
            <person name="Briner A.E."/>
            <person name="Felis G.E."/>
            <person name="de Vos W.M."/>
            <person name="Barrangou R."/>
            <person name="Klaenhammer T.R."/>
            <person name="Caufield P.W."/>
            <person name="Cui Y."/>
            <person name="Zhang H."/>
            <person name="O'Toole P.W."/>
        </authorList>
    </citation>
    <scope>NUCLEOTIDE SEQUENCE [LARGE SCALE GENOMIC DNA]</scope>
    <source>
        <strain evidence="1 2">DSM 20190</strain>
    </source>
</reference>
<dbReference type="Pfam" id="PF13177">
    <property type="entry name" value="DNA_pol3_delta2"/>
    <property type="match status" value="1"/>
</dbReference>
<dbReference type="InterPro" id="IPR050238">
    <property type="entry name" value="DNA_Rep/Repair_Clamp_Loader"/>
</dbReference>
<dbReference type="STRING" id="1123500.GCA_000420365_00772"/>
<name>A0A0R2FV69_9LACO</name>
<gene>
    <name evidence="1" type="ORF">IV68_GL000658</name>
</gene>
<dbReference type="GO" id="GO:0008408">
    <property type="term" value="F:3'-5' exonuclease activity"/>
    <property type="evidence" value="ECO:0007669"/>
    <property type="project" value="InterPro"/>
</dbReference>
<dbReference type="RefSeq" id="WP_022791546.1">
    <property type="nucleotide sequence ID" value="NZ_ATUU01000002.1"/>
</dbReference>
<dbReference type="Gene3D" id="3.40.50.300">
    <property type="entry name" value="P-loop containing nucleotide triphosphate hydrolases"/>
    <property type="match status" value="1"/>
</dbReference>
<dbReference type="PANTHER" id="PTHR11669:SF8">
    <property type="entry name" value="DNA POLYMERASE III SUBUNIT DELTA"/>
    <property type="match status" value="1"/>
</dbReference>
<protein>
    <submittedName>
        <fullName evidence="1">DNA polymerase III subunit delta</fullName>
    </submittedName>
</protein>
<organism evidence="1 2">
    <name type="scientific">Weissella halotolerans DSM 20190</name>
    <dbReference type="NCBI Taxonomy" id="1123500"/>
    <lineage>
        <taxon>Bacteria</taxon>
        <taxon>Bacillati</taxon>
        <taxon>Bacillota</taxon>
        <taxon>Bacilli</taxon>
        <taxon>Lactobacillales</taxon>
        <taxon>Lactobacillaceae</taxon>
        <taxon>Weissella</taxon>
    </lineage>
</organism>
<sequence>MAEEASAVAICQMALDQQPQLVAHFKHMVQAGTLAHAFLFAGPDGRGQLPLAKWLAMRLFCQHVDANGNPDGTCVDCVRIAKGEHPDVLELAPTGQRLKIDQIRQLRSEFTKKAVEGQQKVFIIRGADTMTTSAANSLLKFIEEPVGQQTAILLAENRQQLLPTIISRTEVIEFPRVAAQDFHQQVMDLGYSDEEGYLVQALTDSLTEARNWLEDDWFASVVRAVTQLVTELLQGDLTAFTTVQTSIVPLASDRSRAKILMAMVVQAWRDLLMQRLVPSQQQPHFVALTNQWAPLAEVVPTDVILTVLEQALSMQQRWQLNISFQATLEAFVLTSQLTLAENRK</sequence>